<name>A0A4R2BJH3_9BACI</name>
<dbReference type="AlphaFoldDB" id="A0A4R2BJH3"/>
<keyword evidence="1" id="KW-0812">Transmembrane</keyword>
<evidence type="ECO:0000313" key="3">
    <source>
        <dbReference type="Proteomes" id="UP000295689"/>
    </source>
</evidence>
<accession>A0A4R2BJH3</accession>
<dbReference type="Proteomes" id="UP000295689">
    <property type="component" value="Unassembled WGS sequence"/>
</dbReference>
<protein>
    <submittedName>
        <fullName evidence="2">Uncharacterized protein</fullName>
    </submittedName>
</protein>
<keyword evidence="3" id="KW-1185">Reference proteome</keyword>
<evidence type="ECO:0000313" key="2">
    <source>
        <dbReference type="EMBL" id="TCN26765.1"/>
    </source>
</evidence>
<dbReference type="RefSeq" id="WP_162990197.1">
    <property type="nucleotide sequence ID" value="NZ_CP033044.1"/>
</dbReference>
<evidence type="ECO:0000256" key="1">
    <source>
        <dbReference type="SAM" id="Phobius"/>
    </source>
</evidence>
<sequence>METIETFAWILSSILGLGFVGMIIALAKKPKHLLNNQRRKSRSLE</sequence>
<reference evidence="2 3" key="1">
    <citation type="journal article" date="2015" name="Stand. Genomic Sci.">
        <title>Genomic Encyclopedia of Bacterial and Archaeal Type Strains, Phase III: the genomes of soil and plant-associated and newly described type strains.</title>
        <authorList>
            <person name="Whitman W.B."/>
            <person name="Woyke T."/>
            <person name="Klenk H.P."/>
            <person name="Zhou Y."/>
            <person name="Lilburn T.G."/>
            <person name="Beck B.J."/>
            <person name="De Vos P."/>
            <person name="Vandamme P."/>
            <person name="Eisen J.A."/>
            <person name="Garrity G."/>
            <person name="Hugenholtz P."/>
            <person name="Kyrpides N.C."/>
        </authorList>
    </citation>
    <scope>NUCLEOTIDE SEQUENCE [LARGE SCALE GENOMIC DNA]</scope>
    <source>
        <strain evidence="2 3">CV53</strain>
    </source>
</reference>
<proteinExistence type="predicted"/>
<feature type="transmembrane region" description="Helical" evidence="1">
    <location>
        <begin position="6"/>
        <end position="27"/>
    </location>
</feature>
<gene>
    <name evidence="2" type="ORF">EV146_103288</name>
</gene>
<dbReference type="EMBL" id="SLVV01000003">
    <property type="protein sequence ID" value="TCN26765.1"/>
    <property type="molecule type" value="Genomic_DNA"/>
</dbReference>
<organism evidence="2 3">
    <name type="scientific">Mesobacillus foraminis</name>
    <dbReference type="NCBI Taxonomy" id="279826"/>
    <lineage>
        <taxon>Bacteria</taxon>
        <taxon>Bacillati</taxon>
        <taxon>Bacillota</taxon>
        <taxon>Bacilli</taxon>
        <taxon>Bacillales</taxon>
        <taxon>Bacillaceae</taxon>
        <taxon>Mesobacillus</taxon>
    </lineage>
</organism>
<keyword evidence="1" id="KW-0472">Membrane</keyword>
<comment type="caution">
    <text evidence="2">The sequence shown here is derived from an EMBL/GenBank/DDBJ whole genome shotgun (WGS) entry which is preliminary data.</text>
</comment>
<keyword evidence="1" id="KW-1133">Transmembrane helix</keyword>